<evidence type="ECO:0000313" key="1">
    <source>
        <dbReference type="EMBL" id="KKM65442.1"/>
    </source>
</evidence>
<protein>
    <submittedName>
        <fullName evidence="1">Uncharacterized protein</fullName>
    </submittedName>
</protein>
<accession>A0A0F9M8E8</accession>
<comment type="caution">
    <text evidence="1">The sequence shown here is derived from an EMBL/GenBank/DDBJ whole genome shotgun (WGS) entry which is preliminary data.</text>
</comment>
<dbReference type="AlphaFoldDB" id="A0A0F9M8E8"/>
<gene>
    <name evidence="1" type="ORF">LCGC14_1491140</name>
</gene>
<reference evidence="1" key="1">
    <citation type="journal article" date="2015" name="Nature">
        <title>Complex archaea that bridge the gap between prokaryotes and eukaryotes.</title>
        <authorList>
            <person name="Spang A."/>
            <person name="Saw J.H."/>
            <person name="Jorgensen S.L."/>
            <person name="Zaremba-Niedzwiedzka K."/>
            <person name="Martijn J."/>
            <person name="Lind A.E."/>
            <person name="van Eijk R."/>
            <person name="Schleper C."/>
            <person name="Guy L."/>
            <person name="Ettema T.J."/>
        </authorList>
    </citation>
    <scope>NUCLEOTIDE SEQUENCE</scope>
</reference>
<dbReference type="EMBL" id="LAZR01010723">
    <property type="protein sequence ID" value="KKM65442.1"/>
    <property type="molecule type" value="Genomic_DNA"/>
</dbReference>
<proteinExistence type="predicted"/>
<organism evidence="1">
    <name type="scientific">marine sediment metagenome</name>
    <dbReference type="NCBI Taxonomy" id="412755"/>
    <lineage>
        <taxon>unclassified sequences</taxon>
        <taxon>metagenomes</taxon>
        <taxon>ecological metagenomes</taxon>
    </lineage>
</organism>
<sequence length="64" mass="7653">MNWENLSREQLLHIVKDILPKAIRKELHATWKEQYRIARIVHPGTVCRRCEDIKLSLYRPTNGN</sequence>
<name>A0A0F9M8E8_9ZZZZ</name>